<dbReference type="GO" id="GO:0004519">
    <property type="term" value="F:endonuclease activity"/>
    <property type="evidence" value="ECO:0007669"/>
    <property type="project" value="UniProtKB-KW"/>
</dbReference>
<proteinExistence type="predicted"/>
<evidence type="ECO:0000313" key="3">
    <source>
        <dbReference type="Proteomes" id="UP000830116"/>
    </source>
</evidence>
<dbReference type="EMBL" id="CP093442">
    <property type="protein sequence ID" value="UOF01764.1"/>
    <property type="molecule type" value="Genomic_DNA"/>
</dbReference>
<dbReference type="CDD" id="cd00085">
    <property type="entry name" value="HNHc"/>
    <property type="match status" value="1"/>
</dbReference>
<reference evidence="2" key="1">
    <citation type="submission" date="2022-03" db="EMBL/GenBank/DDBJ databases">
        <title>Genome Identification and Characterization of new species Bdellovibrio reynosense LBG001 sp. nov. from a Mexico soil sample.</title>
        <authorList>
            <person name="Camilli A."/>
            <person name="Ajao Y."/>
            <person name="Guo X."/>
        </authorList>
    </citation>
    <scope>NUCLEOTIDE SEQUENCE</scope>
    <source>
        <strain evidence="2">LBG001</strain>
    </source>
</reference>
<protein>
    <submittedName>
        <fullName evidence="2">HNH endonuclease</fullName>
    </submittedName>
</protein>
<feature type="domain" description="HNH nuclease" evidence="1">
    <location>
        <begin position="262"/>
        <end position="319"/>
    </location>
</feature>
<keyword evidence="3" id="KW-1185">Reference proteome</keyword>
<dbReference type="RefSeq" id="WP_243538368.1">
    <property type="nucleotide sequence ID" value="NZ_CP093442.1"/>
</dbReference>
<dbReference type="SMART" id="SM00507">
    <property type="entry name" value="HNHc"/>
    <property type="match status" value="1"/>
</dbReference>
<dbReference type="Pfam" id="PF02720">
    <property type="entry name" value="DUF222"/>
    <property type="match status" value="1"/>
</dbReference>
<organism evidence="2 3">
    <name type="scientific">Bdellovibrio reynosensis</name>
    <dbReference type="NCBI Taxonomy" id="2835041"/>
    <lineage>
        <taxon>Bacteria</taxon>
        <taxon>Pseudomonadati</taxon>
        <taxon>Bdellovibrionota</taxon>
        <taxon>Bdellovibrionia</taxon>
        <taxon>Bdellovibrionales</taxon>
        <taxon>Pseudobdellovibrionaceae</taxon>
        <taxon>Bdellovibrio</taxon>
    </lineage>
</organism>
<gene>
    <name evidence="2" type="ORF">MNR06_02200</name>
</gene>
<accession>A0ABY4CAM0</accession>
<dbReference type="InterPro" id="IPR003870">
    <property type="entry name" value="DUF222"/>
</dbReference>
<name>A0ABY4CAM0_9BACT</name>
<dbReference type="InterPro" id="IPR003615">
    <property type="entry name" value="HNH_nuc"/>
</dbReference>
<keyword evidence="2" id="KW-0540">Nuclease</keyword>
<dbReference type="Proteomes" id="UP000830116">
    <property type="component" value="Chromosome"/>
</dbReference>
<keyword evidence="2" id="KW-0378">Hydrolase</keyword>
<sequence>MNSLSQLSNNELESRLKYLVQKERRLLHLILEHIREVDSRKLYLEKAYSSIYDYLIKELGYSGSAAMRRLEAARLLRDIPEVAERIQDGSLNLTQVGEISRAIKEKEKVSGEKISNLQKQALIEIVLGKTTQETQQELAQALDLPLKEYDTQRVQKDESVRLELTLTKEQHEKLLRCKDLAAHILLQEHGSIALADVIEFLANQYLDEKFKRKKASSSATVEDEAMTNLEINFPEAIVTTGAVVKNVEIGESSKETKSVTPKMRRMVFKRDKCCQYVDRTTGKVCGSTFALQVDHKVSKWAGGVNSLMNLQLLCGMHNRAKYYNEKGLKIRS</sequence>
<dbReference type="Gene3D" id="1.10.30.50">
    <property type="match status" value="1"/>
</dbReference>
<evidence type="ECO:0000313" key="2">
    <source>
        <dbReference type="EMBL" id="UOF01764.1"/>
    </source>
</evidence>
<evidence type="ECO:0000259" key="1">
    <source>
        <dbReference type="SMART" id="SM00507"/>
    </source>
</evidence>
<keyword evidence="2" id="KW-0255">Endonuclease</keyword>